<dbReference type="SMART" id="SM01323">
    <property type="entry name" value="YajC"/>
    <property type="match status" value="1"/>
</dbReference>
<dbReference type="Proteomes" id="UP001329313">
    <property type="component" value="Chromosome"/>
</dbReference>
<keyword evidence="3" id="KW-1185">Reference proteome</keyword>
<name>A0AAU0MKK4_9MICO</name>
<evidence type="ECO:0000313" key="3">
    <source>
        <dbReference type="Proteomes" id="UP001329313"/>
    </source>
</evidence>
<proteinExistence type="predicted"/>
<protein>
    <submittedName>
        <fullName evidence="2">Preprotein translocase subunit YajC</fullName>
    </submittedName>
</protein>
<dbReference type="KEGG" id="mliy:RYJ27_06355"/>
<sequence>MDILLIVVLVALLGFMFWNSRKRMQKMKAEQEAKNRQTVPGAEVLLQGGLYGTILEFDPEDLDKPALIEIAPGTAIRVHSQAIIRVVTPIEGDDADADDEFVDAEEHEDAEFDRADAPAIESIDPEVDGKRKPEA</sequence>
<evidence type="ECO:0000256" key="1">
    <source>
        <dbReference type="SAM" id="MobiDB-lite"/>
    </source>
</evidence>
<dbReference type="InterPro" id="IPR003849">
    <property type="entry name" value="Preprotein_translocase_YajC"/>
</dbReference>
<feature type="region of interest" description="Disordered" evidence="1">
    <location>
        <begin position="95"/>
        <end position="135"/>
    </location>
</feature>
<feature type="compositionally biased region" description="Acidic residues" evidence="1">
    <location>
        <begin position="95"/>
        <end position="111"/>
    </location>
</feature>
<evidence type="ECO:0000313" key="2">
    <source>
        <dbReference type="EMBL" id="WOQ70802.1"/>
    </source>
</evidence>
<dbReference type="Pfam" id="PF02699">
    <property type="entry name" value="YajC"/>
    <property type="match status" value="1"/>
</dbReference>
<accession>A0AAU0MKK4</accession>
<dbReference type="EMBL" id="CP137080">
    <property type="protein sequence ID" value="WOQ70802.1"/>
    <property type="molecule type" value="Genomic_DNA"/>
</dbReference>
<dbReference type="RefSeq" id="WP_330171870.1">
    <property type="nucleotide sequence ID" value="NZ_CP137080.1"/>
</dbReference>
<dbReference type="AlphaFoldDB" id="A0AAU0MKK4"/>
<gene>
    <name evidence="2" type="ORF">RYJ27_06355</name>
</gene>
<organism evidence="2 3">
    <name type="scientific">Microbacterium limosum</name>
    <dbReference type="NCBI Taxonomy" id="3079935"/>
    <lineage>
        <taxon>Bacteria</taxon>
        <taxon>Bacillati</taxon>
        <taxon>Actinomycetota</taxon>
        <taxon>Actinomycetes</taxon>
        <taxon>Micrococcales</taxon>
        <taxon>Microbacteriaceae</taxon>
        <taxon>Microbacterium</taxon>
    </lineage>
</organism>
<reference evidence="2 3" key="1">
    <citation type="submission" date="2023-10" db="EMBL/GenBank/DDBJ databases">
        <title>Y20.</title>
        <authorList>
            <person name="Zhang G."/>
            <person name="Ding Y."/>
        </authorList>
    </citation>
    <scope>NUCLEOTIDE SEQUENCE [LARGE SCALE GENOMIC DNA]</scope>
    <source>
        <strain evidence="2 3">Y20</strain>
    </source>
</reference>